<gene>
    <name evidence="2" type="ORF">XENOCAPTIV_020346</name>
</gene>
<protein>
    <submittedName>
        <fullName evidence="2">Uncharacterized protein</fullName>
    </submittedName>
</protein>
<dbReference type="EMBL" id="JAHRIN010067656">
    <property type="protein sequence ID" value="MEQ2214797.1"/>
    <property type="molecule type" value="Genomic_DNA"/>
</dbReference>
<evidence type="ECO:0000256" key="1">
    <source>
        <dbReference type="SAM" id="MobiDB-lite"/>
    </source>
</evidence>
<proteinExistence type="predicted"/>
<feature type="region of interest" description="Disordered" evidence="1">
    <location>
        <begin position="50"/>
        <end position="69"/>
    </location>
</feature>
<comment type="caution">
    <text evidence="2">The sequence shown here is derived from an EMBL/GenBank/DDBJ whole genome shotgun (WGS) entry which is preliminary data.</text>
</comment>
<name>A0ABV0S4K5_9TELE</name>
<evidence type="ECO:0000313" key="2">
    <source>
        <dbReference type="EMBL" id="MEQ2214797.1"/>
    </source>
</evidence>
<reference evidence="2 3" key="1">
    <citation type="submission" date="2021-06" db="EMBL/GenBank/DDBJ databases">
        <authorList>
            <person name="Palmer J.M."/>
        </authorList>
    </citation>
    <scope>NUCLEOTIDE SEQUENCE [LARGE SCALE GENOMIC DNA]</scope>
    <source>
        <strain evidence="2 3">XC_2019</strain>
        <tissue evidence="2">Muscle</tissue>
    </source>
</reference>
<accession>A0ABV0S4K5</accession>
<sequence>MKNFDQQMYCNCRSICQHSHLYCLEIHLKGWQRGKCAFFKKKGLIHVNRTKTQRDTASSSYHGSAGSDVCSQSAETLCNCHRVQDEAGMSHPGPNVNHPRRLV</sequence>
<dbReference type="Proteomes" id="UP001434883">
    <property type="component" value="Unassembled WGS sequence"/>
</dbReference>
<organism evidence="2 3">
    <name type="scientific">Xenoophorus captivus</name>
    <dbReference type="NCBI Taxonomy" id="1517983"/>
    <lineage>
        <taxon>Eukaryota</taxon>
        <taxon>Metazoa</taxon>
        <taxon>Chordata</taxon>
        <taxon>Craniata</taxon>
        <taxon>Vertebrata</taxon>
        <taxon>Euteleostomi</taxon>
        <taxon>Actinopterygii</taxon>
        <taxon>Neopterygii</taxon>
        <taxon>Teleostei</taxon>
        <taxon>Neoteleostei</taxon>
        <taxon>Acanthomorphata</taxon>
        <taxon>Ovalentaria</taxon>
        <taxon>Atherinomorphae</taxon>
        <taxon>Cyprinodontiformes</taxon>
        <taxon>Goodeidae</taxon>
        <taxon>Xenoophorus</taxon>
    </lineage>
</organism>
<evidence type="ECO:0000313" key="3">
    <source>
        <dbReference type="Proteomes" id="UP001434883"/>
    </source>
</evidence>
<keyword evidence="3" id="KW-1185">Reference proteome</keyword>